<dbReference type="EMBL" id="JADCNM010000005">
    <property type="protein sequence ID" value="KAG0483457.1"/>
    <property type="molecule type" value="Genomic_DNA"/>
</dbReference>
<evidence type="ECO:0000256" key="4">
    <source>
        <dbReference type="ARBA" id="ARBA00023125"/>
    </source>
</evidence>
<proteinExistence type="predicted"/>
<gene>
    <name evidence="6" type="ORF">HPP92_011541</name>
</gene>
<dbReference type="GO" id="GO:0003729">
    <property type="term" value="F:mRNA binding"/>
    <property type="evidence" value="ECO:0007669"/>
    <property type="project" value="TreeGrafter"/>
</dbReference>
<reference evidence="6 7" key="1">
    <citation type="journal article" date="2020" name="Nat. Food">
        <title>A phased Vanilla planifolia genome enables genetic improvement of flavour and production.</title>
        <authorList>
            <person name="Hasing T."/>
            <person name="Tang H."/>
            <person name="Brym M."/>
            <person name="Khazi F."/>
            <person name="Huang T."/>
            <person name="Chambers A.H."/>
        </authorList>
    </citation>
    <scope>NUCLEOTIDE SEQUENCE [LARGE SCALE GENOMIC DNA]</scope>
    <source>
        <tissue evidence="6">Leaf</tissue>
    </source>
</reference>
<name>A0A835V2X1_VANPL</name>
<feature type="region of interest" description="Disordered" evidence="5">
    <location>
        <begin position="1"/>
        <end position="20"/>
    </location>
</feature>
<dbReference type="PANTHER" id="PTHR12506:SF41">
    <property type="entry name" value="ZINC FINGER CCCH DOMAIN-CONTAINING PROTEIN 58"/>
    <property type="match status" value="1"/>
</dbReference>
<keyword evidence="2" id="KW-0863">Zinc-finger</keyword>
<keyword evidence="1" id="KW-0479">Metal-binding</keyword>
<dbReference type="PANTHER" id="PTHR12506">
    <property type="entry name" value="PROTEIN PHOSPHATASE RELATED"/>
    <property type="match status" value="1"/>
</dbReference>
<evidence type="ECO:0000256" key="2">
    <source>
        <dbReference type="ARBA" id="ARBA00022771"/>
    </source>
</evidence>
<evidence type="ECO:0000313" key="6">
    <source>
        <dbReference type="EMBL" id="KAG0483457.1"/>
    </source>
</evidence>
<dbReference type="OrthoDB" id="411372at2759"/>
<keyword evidence="4" id="KW-0238">DNA-binding</keyword>
<dbReference type="InterPro" id="IPR050974">
    <property type="entry name" value="Plant_ZF_CCCH"/>
</dbReference>
<evidence type="ECO:0000256" key="5">
    <source>
        <dbReference type="SAM" id="MobiDB-lite"/>
    </source>
</evidence>
<evidence type="ECO:0000256" key="1">
    <source>
        <dbReference type="ARBA" id="ARBA00022723"/>
    </source>
</evidence>
<keyword evidence="3" id="KW-0862">Zinc</keyword>
<sequence length="197" mass="21423">MEPYGRSSVGGGGRSDPSAGLEESMWRLELGGRQWEWRRGFHPERPGEQDCAYYMRTGTCGQWARGAVTTIPLIAAVRLGGLLLLCLELTCQVLMAMWCCLQGSSSSWLESLSGTIKPLQLLLSTTSRPSRSLHGSPNQLSPSAPAYAGQYSFVTSSVGPSAVSQKGQNLPQRPGQPECRFYMRTETVNLVPLVGIE</sequence>
<accession>A0A835V2X1</accession>
<dbReference type="GO" id="GO:0008270">
    <property type="term" value="F:zinc ion binding"/>
    <property type="evidence" value="ECO:0007669"/>
    <property type="project" value="UniProtKB-KW"/>
</dbReference>
<comment type="caution">
    <text evidence="6">The sequence shown here is derived from an EMBL/GenBank/DDBJ whole genome shotgun (WGS) entry which is preliminary data.</text>
</comment>
<organism evidence="6 7">
    <name type="scientific">Vanilla planifolia</name>
    <name type="common">Vanilla</name>
    <dbReference type="NCBI Taxonomy" id="51239"/>
    <lineage>
        <taxon>Eukaryota</taxon>
        <taxon>Viridiplantae</taxon>
        <taxon>Streptophyta</taxon>
        <taxon>Embryophyta</taxon>
        <taxon>Tracheophyta</taxon>
        <taxon>Spermatophyta</taxon>
        <taxon>Magnoliopsida</taxon>
        <taxon>Liliopsida</taxon>
        <taxon>Asparagales</taxon>
        <taxon>Orchidaceae</taxon>
        <taxon>Vanilloideae</taxon>
        <taxon>Vanilleae</taxon>
        <taxon>Vanilla</taxon>
    </lineage>
</organism>
<evidence type="ECO:0000313" key="7">
    <source>
        <dbReference type="Proteomes" id="UP000639772"/>
    </source>
</evidence>
<dbReference type="GO" id="GO:0003677">
    <property type="term" value="F:DNA binding"/>
    <property type="evidence" value="ECO:0007669"/>
    <property type="project" value="UniProtKB-KW"/>
</dbReference>
<evidence type="ECO:0000256" key="3">
    <source>
        <dbReference type="ARBA" id="ARBA00022833"/>
    </source>
</evidence>
<dbReference type="AlphaFoldDB" id="A0A835V2X1"/>
<dbReference type="Proteomes" id="UP000639772">
    <property type="component" value="Unassembled WGS sequence"/>
</dbReference>
<protein>
    <submittedName>
        <fullName evidence="6">Uncharacterized protein</fullName>
    </submittedName>
</protein>